<evidence type="ECO:0000313" key="12">
    <source>
        <dbReference type="Proteomes" id="UP000315439"/>
    </source>
</evidence>
<name>A0A545UE17_9GAMM</name>
<keyword evidence="9 10" id="KW-1208">Phospholipid metabolism</keyword>
<dbReference type="Proteomes" id="UP000315439">
    <property type="component" value="Unassembled WGS sequence"/>
</dbReference>
<feature type="transmembrane region" description="Helical" evidence="10">
    <location>
        <begin position="82"/>
        <end position="102"/>
    </location>
</feature>
<comment type="catalytic activity">
    <reaction evidence="10">
        <text>an acyl phosphate + sn-glycerol 3-phosphate = a 1-acyl-sn-glycero-3-phosphate + phosphate</text>
        <dbReference type="Rhea" id="RHEA:34075"/>
        <dbReference type="ChEBI" id="CHEBI:43474"/>
        <dbReference type="ChEBI" id="CHEBI:57597"/>
        <dbReference type="ChEBI" id="CHEBI:57970"/>
        <dbReference type="ChEBI" id="CHEBI:59918"/>
        <dbReference type="EC" id="2.3.1.275"/>
    </reaction>
</comment>
<keyword evidence="12" id="KW-1185">Reference proteome</keyword>
<evidence type="ECO:0000256" key="10">
    <source>
        <dbReference type="HAMAP-Rule" id="MF_01043"/>
    </source>
</evidence>
<keyword evidence="4 10" id="KW-0812">Transmembrane</keyword>
<keyword evidence="7 10" id="KW-0472">Membrane</keyword>
<comment type="caution">
    <text evidence="11">The sequence shown here is derived from an EMBL/GenBank/DDBJ whole genome shotgun (WGS) entry which is preliminary data.</text>
</comment>
<keyword evidence="11" id="KW-0012">Acyltransferase</keyword>
<reference evidence="11 12" key="1">
    <citation type="submission" date="2019-07" db="EMBL/GenBank/DDBJ databases">
        <title>Draft genome for Aliikangiella sp. M105.</title>
        <authorList>
            <person name="Wang G."/>
        </authorList>
    </citation>
    <scope>NUCLEOTIDE SEQUENCE [LARGE SCALE GENOMIC DNA]</scope>
    <source>
        <strain evidence="11 12">M105</strain>
    </source>
</reference>
<evidence type="ECO:0000256" key="7">
    <source>
        <dbReference type="ARBA" id="ARBA00023136"/>
    </source>
</evidence>
<dbReference type="UniPathway" id="UPA00085"/>
<evidence type="ECO:0000256" key="4">
    <source>
        <dbReference type="ARBA" id="ARBA00022692"/>
    </source>
</evidence>
<comment type="similarity">
    <text evidence="10">Belongs to the PlsY family.</text>
</comment>
<keyword evidence="1 10" id="KW-1003">Cell membrane</keyword>
<evidence type="ECO:0000256" key="2">
    <source>
        <dbReference type="ARBA" id="ARBA00022516"/>
    </source>
</evidence>
<evidence type="ECO:0000256" key="1">
    <source>
        <dbReference type="ARBA" id="ARBA00022475"/>
    </source>
</evidence>
<dbReference type="GO" id="GO:0005886">
    <property type="term" value="C:plasma membrane"/>
    <property type="evidence" value="ECO:0007669"/>
    <property type="project" value="UniProtKB-SubCell"/>
</dbReference>
<dbReference type="RefSeq" id="WP_142893370.1">
    <property type="nucleotide sequence ID" value="NZ_ML660163.1"/>
</dbReference>
<evidence type="ECO:0000256" key="5">
    <source>
        <dbReference type="ARBA" id="ARBA00022989"/>
    </source>
</evidence>
<protein>
    <recommendedName>
        <fullName evidence="10">Glycerol-3-phosphate acyltransferase</fullName>
    </recommendedName>
    <alternativeName>
        <fullName evidence="10">Acyl-PO4 G3P acyltransferase</fullName>
    </alternativeName>
    <alternativeName>
        <fullName evidence="10">Acyl-phosphate--glycerol-3-phosphate acyltransferase</fullName>
    </alternativeName>
    <alternativeName>
        <fullName evidence="10">G3P acyltransferase</fullName>
        <shortName evidence="10">GPAT</shortName>
        <ecNumber evidence="10">2.3.1.275</ecNumber>
    </alternativeName>
    <alternativeName>
        <fullName evidence="10">Lysophosphatidic acid synthase</fullName>
        <shortName evidence="10">LPA synthase</shortName>
    </alternativeName>
</protein>
<evidence type="ECO:0000313" key="11">
    <source>
        <dbReference type="EMBL" id="TQV87709.1"/>
    </source>
</evidence>
<keyword evidence="6 10" id="KW-0443">Lipid metabolism</keyword>
<evidence type="ECO:0000256" key="9">
    <source>
        <dbReference type="ARBA" id="ARBA00023264"/>
    </source>
</evidence>
<dbReference type="Pfam" id="PF02660">
    <property type="entry name" value="G3P_acyltransf"/>
    <property type="match status" value="1"/>
</dbReference>
<evidence type="ECO:0000256" key="6">
    <source>
        <dbReference type="ARBA" id="ARBA00023098"/>
    </source>
</evidence>
<evidence type="ECO:0000256" key="8">
    <source>
        <dbReference type="ARBA" id="ARBA00023209"/>
    </source>
</evidence>
<comment type="pathway">
    <text evidence="10">Lipid metabolism; phospholipid metabolism.</text>
</comment>
<keyword evidence="2 10" id="KW-0444">Lipid biosynthesis</keyword>
<keyword evidence="3 10" id="KW-0808">Transferase</keyword>
<dbReference type="PANTHER" id="PTHR30309:SF0">
    <property type="entry name" value="GLYCEROL-3-PHOSPHATE ACYLTRANSFERASE-RELATED"/>
    <property type="match status" value="1"/>
</dbReference>
<comment type="subunit">
    <text evidence="10">Probably interacts with PlsX.</text>
</comment>
<dbReference type="PANTHER" id="PTHR30309">
    <property type="entry name" value="INNER MEMBRANE PROTEIN YGIH"/>
    <property type="match status" value="1"/>
</dbReference>
<dbReference type="OrthoDB" id="9777124at2"/>
<dbReference type="GO" id="GO:0043772">
    <property type="term" value="F:acyl-phosphate glycerol-3-phosphate acyltransferase activity"/>
    <property type="evidence" value="ECO:0007669"/>
    <property type="project" value="UniProtKB-UniRule"/>
</dbReference>
<sequence length="203" mass="21926">MDLGYFSLLIIAYLFGSISSAIIVCKLLTLPDPRIVGSHNPGATNVLRIGGTRAAVATLVGDVIKTALPLLLAAYLDYSSEHLAWIGVCALLGHCFPLYFSFKGGKGVASMMAVITLVIPPFCILAIGSWLISAWTFRKSSVASLITAIIIPIFTYQFYPQLLLALTSLSVVVLLRHRINIVNIIQGKEPLIGENKNNSQQNP</sequence>
<comment type="subcellular location">
    <subcellularLocation>
        <location evidence="10">Cell membrane</location>
        <topology evidence="10">Multi-pass membrane protein</topology>
    </subcellularLocation>
</comment>
<dbReference type="EC" id="2.3.1.275" evidence="10"/>
<feature type="transmembrane region" description="Helical" evidence="10">
    <location>
        <begin position="54"/>
        <end position="76"/>
    </location>
</feature>
<organism evidence="11 12">
    <name type="scientific">Aliikangiella coralliicola</name>
    <dbReference type="NCBI Taxonomy" id="2592383"/>
    <lineage>
        <taxon>Bacteria</taxon>
        <taxon>Pseudomonadati</taxon>
        <taxon>Pseudomonadota</taxon>
        <taxon>Gammaproteobacteria</taxon>
        <taxon>Oceanospirillales</taxon>
        <taxon>Pleioneaceae</taxon>
        <taxon>Aliikangiella</taxon>
    </lineage>
</organism>
<dbReference type="AlphaFoldDB" id="A0A545UE17"/>
<dbReference type="InterPro" id="IPR003811">
    <property type="entry name" value="G3P_acylTferase_PlsY"/>
</dbReference>
<keyword evidence="8 10" id="KW-0594">Phospholipid biosynthesis</keyword>
<gene>
    <name evidence="10 11" type="primary">plsY</name>
    <name evidence="11" type="ORF">FLL46_10000</name>
</gene>
<dbReference type="NCBIfam" id="TIGR00023">
    <property type="entry name" value="glycerol-3-phosphate 1-O-acyltransferase PlsY"/>
    <property type="match status" value="1"/>
</dbReference>
<accession>A0A545UE17</accession>
<feature type="transmembrane region" description="Helical" evidence="10">
    <location>
        <begin position="149"/>
        <end position="175"/>
    </location>
</feature>
<dbReference type="HAMAP" id="MF_01043">
    <property type="entry name" value="PlsY"/>
    <property type="match status" value="1"/>
</dbReference>
<dbReference type="EMBL" id="VIKS01000006">
    <property type="protein sequence ID" value="TQV87709.1"/>
    <property type="molecule type" value="Genomic_DNA"/>
</dbReference>
<dbReference type="GO" id="GO:0008654">
    <property type="term" value="P:phospholipid biosynthetic process"/>
    <property type="evidence" value="ECO:0007669"/>
    <property type="project" value="UniProtKB-UniRule"/>
</dbReference>
<feature type="transmembrane region" description="Helical" evidence="10">
    <location>
        <begin position="114"/>
        <end position="137"/>
    </location>
</feature>
<comment type="function">
    <text evidence="10">Catalyzes the transfer of an acyl group from acyl-phosphate (acyl-PO(4)) to glycerol-3-phosphate (G3P) to form lysophosphatidic acid (LPA). This enzyme utilizes acyl-phosphate as fatty acyl donor, but not acyl-CoA or acyl-ACP.</text>
</comment>
<dbReference type="SMART" id="SM01207">
    <property type="entry name" value="G3P_acyltransf"/>
    <property type="match status" value="1"/>
</dbReference>
<keyword evidence="5 10" id="KW-1133">Transmembrane helix</keyword>
<proteinExistence type="inferred from homology"/>
<evidence type="ECO:0000256" key="3">
    <source>
        <dbReference type="ARBA" id="ARBA00022679"/>
    </source>
</evidence>
<feature type="transmembrane region" description="Helical" evidence="10">
    <location>
        <begin position="6"/>
        <end position="28"/>
    </location>
</feature>